<dbReference type="EMBL" id="CP010951">
    <property type="protein sequence ID" value="AMO25585.1"/>
    <property type="molecule type" value="Genomic_DNA"/>
</dbReference>
<keyword evidence="1" id="KW-0732">Signal</keyword>
<name>A0A140HL52_9BURK</name>
<dbReference type="PATRIC" id="fig|94132.3.peg.3954"/>
<dbReference type="Gene3D" id="2.60.40.1820">
    <property type="match status" value="1"/>
</dbReference>
<evidence type="ECO:0000313" key="3">
    <source>
        <dbReference type="EMBL" id="AMO25585.1"/>
    </source>
</evidence>
<dbReference type="InterPro" id="IPR013990">
    <property type="entry name" value="WHy-dom"/>
</dbReference>
<feature type="chain" id="PRO_5007491451" description="Water stress and hypersensitive response domain-containing protein" evidence="1">
    <location>
        <begin position="26"/>
        <end position="164"/>
    </location>
</feature>
<keyword evidence="4" id="KW-1185">Reference proteome</keyword>
<organism evidence="3 4">
    <name type="scientific">Ramlibacter tataouinensis</name>
    <dbReference type="NCBI Taxonomy" id="94132"/>
    <lineage>
        <taxon>Bacteria</taxon>
        <taxon>Pseudomonadati</taxon>
        <taxon>Pseudomonadota</taxon>
        <taxon>Betaproteobacteria</taxon>
        <taxon>Burkholderiales</taxon>
        <taxon>Comamonadaceae</taxon>
        <taxon>Ramlibacter</taxon>
    </lineage>
</organism>
<dbReference type="Proteomes" id="UP000070433">
    <property type="component" value="Chromosome"/>
</dbReference>
<reference evidence="3 4" key="1">
    <citation type="journal article" date="2014" name="Int. J. Syst. Evol. Microbiol.">
        <title>Ramlibacter solisilvae sp. nov., isolated from forest soil, and emended description of the genus Ramlibacter.</title>
        <authorList>
            <person name="Lee H.J."/>
            <person name="Lee S.H."/>
            <person name="Lee S.S."/>
            <person name="Lee J.S."/>
            <person name="Kim Y."/>
            <person name="Kim S.C."/>
            <person name="Jeon C.O."/>
        </authorList>
    </citation>
    <scope>NUCLEOTIDE SEQUENCE [LARGE SCALE GENOMIC DNA]</scope>
    <source>
        <strain evidence="3 4">5-10</strain>
    </source>
</reference>
<feature type="domain" description="Water stress and hypersensitive response" evidence="2">
    <location>
        <begin position="29"/>
        <end position="153"/>
    </location>
</feature>
<dbReference type="Pfam" id="PF03168">
    <property type="entry name" value="LEA_2"/>
    <property type="match status" value="1"/>
</dbReference>
<dbReference type="OrthoDB" id="5421820at2"/>
<evidence type="ECO:0000256" key="1">
    <source>
        <dbReference type="SAM" id="SignalP"/>
    </source>
</evidence>
<sequence length="164" mass="17320">MRRRQALQRLAVLSLLAGCATPASDPVQVLVVGLDPLDGQGMEFRFLCKLRVQNPNEAPIDFSGVFVELQVNGATVASGVSDATGTVPRFGETLLEVPVTISALRVARVALGMFTSTSSGGSRAPIPYALKGKIAGPTFSAVRFESKGELDLSRFGDSVPVRTE</sequence>
<evidence type="ECO:0000313" key="4">
    <source>
        <dbReference type="Proteomes" id="UP000070433"/>
    </source>
</evidence>
<dbReference type="AlphaFoldDB" id="A0A140HL52"/>
<evidence type="ECO:0000259" key="2">
    <source>
        <dbReference type="SMART" id="SM00769"/>
    </source>
</evidence>
<feature type="signal peptide" evidence="1">
    <location>
        <begin position="1"/>
        <end position="25"/>
    </location>
</feature>
<protein>
    <recommendedName>
        <fullName evidence="2">Water stress and hypersensitive response domain-containing protein</fullName>
    </recommendedName>
</protein>
<dbReference type="SUPFAM" id="SSF117070">
    <property type="entry name" value="LEA14-like"/>
    <property type="match status" value="1"/>
</dbReference>
<gene>
    <name evidence="3" type="ORF">UC35_19375</name>
</gene>
<proteinExistence type="predicted"/>
<dbReference type="SMART" id="SM00769">
    <property type="entry name" value="WHy"/>
    <property type="match status" value="1"/>
</dbReference>
<accession>A0A140HL52</accession>
<dbReference type="InterPro" id="IPR004864">
    <property type="entry name" value="LEA_2"/>
</dbReference>
<dbReference type="GO" id="GO:0009269">
    <property type="term" value="P:response to desiccation"/>
    <property type="evidence" value="ECO:0007669"/>
    <property type="project" value="InterPro"/>
</dbReference>